<dbReference type="KEGG" id="abas:ACPOL_6755"/>
<evidence type="ECO:0000313" key="3">
    <source>
        <dbReference type="Proteomes" id="UP000253606"/>
    </source>
</evidence>
<proteinExistence type="predicted"/>
<dbReference type="RefSeq" id="WP_114211179.1">
    <property type="nucleotide sequence ID" value="NZ_CP030841.1"/>
</dbReference>
<dbReference type="Proteomes" id="UP000253606">
    <property type="component" value="Plasmid pACPOL1"/>
</dbReference>
<evidence type="ECO:0000313" key="2">
    <source>
        <dbReference type="EMBL" id="AXC15965.1"/>
    </source>
</evidence>
<keyword evidence="3" id="KW-1185">Reference proteome</keyword>
<sequence length="108" mass="11436">MKKPKDVAELASRLANAATTPLVVSAPAVASAADDPDPAPATQGKSSAAARRPRRASNRSTVAVFLRVPEPLFEHYDEEAVRRTKATGRGVTVQQVMLDRLENAGTNA</sequence>
<feature type="region of interest" description="Disordered" evidence="1">
    <location>
        <begin position="28"/>
        <end position="59"/>
    </location>
</feature>
<evidence type="ECO:0000256" key="1">
    <source>
        <dbReference type="SAM" id="MobiDB-lite"/>
    </source>
</evidence>
<keyword evidence="2" id="KW-0614">Plasmid</keyword>
<dbReference type="AlphaFoldDB" id="A0A2Z5GBF4"/>
<dbReference type="OrthoDB" id="10003432at2"/>
<accession>A0A2Z5GBF4</accession>
<protein>
    <submittedName>
        <fullName evidence="2">Uncharacterized protein</fullName>
    </submittedName>
</protein>
<gene>
    <name evidence="2" type="ORF">ACPOL_6755</name>
</gene>
<reference evidence="2 3" key="1">
    <citation type="journal article" date="2018" name="Front. Microbiol.">
        <title>Hydrolytic Capabilities as a Key to Environmental Success: Chitinolytic and Cellulolytic Acidobacteria From Acidic Sub-arctic Soils and Boreal Peatlands.</title>
        <authorList>
            <person name="Belova S.E."/>
            <person name="Ravin N.V."/>
            <person name="Pankratov T.A."/>
            <person name="Rakitin A.L."/>
            <person name="Ivanova A.A."/>
            <person name="Beletsky A.V."/>
            <person name="Mardanov A.V."/>
            <person name="Sinninghe Damste J.S."/>
            <person name="Dedysh S.N."/>
        </authorList>
    </citation>
    <scope>NUCLEOTIDE SEQUENCE [LARGE SCALE GENOMIC DNA]</scope>
    <source>
        <strain evidence="2 3">SBC82</strain>
        <plasmid evidence="3">pacpol1</plasmid>
    </source>
</reference>
<name>A0A2Z5GBF4_9BACT</name>
<dbReference type="EMBL" id="CP030841">
    <property type="protein sequence ID" value="AXC15965.1"/>
    <property type="molecule type" value="Genomic_DNA"/>
</dbReference>
<organism evidence="2 3">
    <name type="scientific">Acidisarcina polymorpha</name>
    <dbReference type="NCBI Taxonomy" id="2211140"/>
    <lineage>
        <taxon>Bacteria</taxon>
        <taxon>Pseudomonadati</taxon>
        <taxon>Acidobacteriota</taxon>
        <taxon>Terriglobia</taxon>
        <taxon>Terriglobales</taxon>
        <taxon>Acidobacteriaceae</taxon>
        <taxon>Acidisarcina</taxon>
    </lineage>
</organism>
<geneLocation type="plasmid" evidence="3">
    <name>pacpol1</name>
</geneLocation>
<feature type="compositionally biased region" description="Low complexity" evidence="1">
    <location>
        <begin position="40"/>
        <end position="50"/>
    </location>
</feature>